<feature type="non-terminal residue" evidence="1">
    <location>
        <position position="65"/>
    </location>
</feature>
<name>A0AAN5C9N4_9BILA</name>
<organism evidence="1 2">
    <name type="scientific">Pristionchus mayeri</name>
    <dbReference type="NCBI Taxonomy" id="1317129"/>
    <lineage>
        <taxon>Eukaryota</taxon>
        <taxon>Metazoa</taxon>
        <taxon>Ecdysozoa</taxon>
        <taxon>Nematoda</taxon>
        <taxon>Chromadorea</taxon>
        <taxon>Rhabditida</taxon>
        <taxon>Rhabditina</taxon>
        <taxon>Diplogasteromorpha</taxon>
        <taxon>Diplogasteroidea</taxon>
        <taxon>Neodiplogasteridae</taxon>
        <taxon>Pristionchus</taxon>
    </lineage>
</organism>
<reference evidence="2" key="1">
    <citation type="submission" date="2022-10" db="EMBL/GenBank/DDBJ databases">
        <title>Genome assembly of Pristionchus species.</title>
        <authorList>
            <person name="Yoshida K."/>
            <person name="Sommer R.J."/>
        </authorList>
    </citation>
    <scope>NUCLEOTIDE SEQUENCE [LARGE SCALE GENOMIC DNA]</scope>
    <source>
        <strain evidence="2">RS5460</strain>
    </source>
</reference>
<evidence type="ECO:0000313" key="2">
    <source>
        <dbReference type="Proteomes" id="UP001328107"/>
    </source>
</evidence>
<dbReference type="AlphaFoldDB" id="A0AAN5C9N4"/>
<accession>A0AAN5C9N4</accession>
<dbReference type="Proteomes" id="UP001328107">
    <property type="component" value="Unassembled WGS sequence"/>
</dbReference>
<comment type="caution">
    <text evidence="1">The sequence shown here is derived from an EMBL/GenBank/DDBJ whole genome shotgun (WGS) entry which is preliminary data.</text>
</comment>
<evidence type="ECO:0000313" key="1">
    <source>
        <dbReference type="EMBL" id="GMR33336.1"/>
    </source>
</evidence>
<gene>
    <name evidence="1" type="ORF">PMAYCL1PPCAC_03531</name>
</gene>
<keyword evidence="2" id="KW-1185">Reference proteome</keyword>
<sequence>MSPNKEFFSIMFKQMIKGPSVGTTTIVSNLLKYDLTFKETISENDIEELLNGRQNQPGCITQFIR</sequence>
<protein>
    <submittedName>
        <fullName evidence="1">Uncharacterized protein</fullName>
    </submittedName>
</protein>
<dbReference type="EMBL" id="BTRK01000001">
    <property type="protein sequence ID" value="GMR33336.1"/>
    <property type="molecule type" value="Genomic_DNA"/>
</dbReference>
<proteinExistence type="predicted"/>